<evidence type="ECO:0000313" key="1">
    <source>
        <dbReference type="EMBL" id="MDR6270642.1"/>
    </source>
</evidence>
<dbReference type="EMBL" id="JAVDQF010000001">
    <property type="protein sequence ID" value="MDR6270642.1"/>
    <property type="molecule type" value="Genomic_DNA"/>
</dbReference>
<keyword evidence="2" id="KW-1185">Reference proteome</keyword>
<name>A0ABU1JDX9_9MICC</name>
<sequence>MSDLRCCARCRTPYNCGNKACLCHPAGPDYARLILEAQASRAAFEIAYARGERDPDTGVTPNK</sequence>
<accession>A0ABU1JDX9</accession>
<comment type="caution">
    <text evidence="1">The sequence shown here is derived from an EMBL/GenBank/DDBJ whole genome shotgun (WGS) entry which is preliminary data.</text>
</comment>
<dbReference type="Proteomes" id="UP001185069">
    <property type="component" value="Unassembled WGS sequence"/>
</dbReference>
<protein>
    <submittedName>
        <fullName evidence="1">Uncharacterized protein</fullName>
    </submittedName>
</protein>
<gene>
    <name evidence="1" type="ORF">JOE69_002880</name>
</gene>
<evidence type="ECO:0000313" key="2">
    <source>
        <dbReference type="Proteomes" id="UP001185069"/>
    </source>
</evidence>
<proteinExistence type="predicted"/>
<organism evidence="1 2">
    <name type="scientific">Arthrobacter russicus</name>
    <dbReference type="NCBI Taxonomy" id="172040"/>
    <lineage>
        <taxon>Bacteria</taxon>
        <taxon>Bacillati</taxon>
        <taxon>Actinomycetota</taxon>
        <taxon>Actinomycetes</taxon>
        <taxon>Micrococcales</taxon>
        <taxon>Micrococcaceae</taxon>
        <taxon>Arthrobacter</taxon>
    </lineage>
</organism>
<reference evidence="1 2" key="1">
    <citation type="submission" date="2023-07" db="EMBL/GenBank/DDBJ databases">
        <title>Sequencing the genomes of 1000 actinobacteria strains.</title>
        <authorList>
            <person name="Klenk H.-P."/>
        </authorList>
    </citation>
    <scope>NUCLEOTIDE SEQUENCE [LARGE SCALE GENOMIC DNA]</scope>
    <source>
        <strain evidence="1 2">DSM 14555</strain>
    </source>
</reference>